<feature type="transmembrane region" description="Helical" evidence="1">
    <location>
        <begin position="390"/>
        <end position="413"/>
    </location>
</feature>
<dbReference type="PATRIC" id="fig|45070.6.peg.2867"/>
<evidence type="ECO:0000313" key="3">
    <source>
        <dbReference type="Proteomes" id="UP000054725"/>
    </source>
</evidence>
<sequence length="737" mass="83609">MKLRKIPNYLLPWLLTLGASLIIGFLSFTGMLTIVPLLSLAIAAFVLSVAYEGEIYLQNIKSALNKLFFKRDYLQNHLANEFLMKSFTKGLVDTADENCPQFFKDYEAQLKLLHKFDHKRLNKDSKKTKKQIKKTLRDMEKWFALQLFSSADETDLTLYESKLRDWLKENGQANVQELFQKRQKTFNAVKVFSVLAGIFMSIGTTYLLIDAFAALPILAAISFTALPAIILPLAILAGVAYGFLIYNAVTDMINNDSVRKWSNKIVKDLKEGITFRSATIAVAAVVLVLLTGALTFCTAGTWWTVAKNTRPLFAWMSKIPNIIASGLFVITGSAQLIFNLENVFSSLKLIRDAFKSEDSMWRRIGHIFSKEFNAMRNNENLLQLLNLPRLILLLTFVPLRMIVFLGHLIGIAVSSDRVPGIPELASSGLGFTSEFFEDFHYFFGDLFHTHKHDHDTKSLIKERLKEGHGHDHSRDIPTQLLKLLFAPLFYAAAGWDWAATRLVRKPRQECELLQMDTKPHKFKELGLEGKSAVILYNDDQLYYADASKKKVIKIKLNETNEAAIVGLKAAIVERSQPAKANELDLIFSLTGQHNRDTSLSWKDALRRQTGEAKEESVTLKKKAQQPSDAWKVEQSALRISKYIDKHLSSVSLDPRGHAPKKIEQLKQLRNEVRHLDNPTEENIKACIAADAERNKEGVYNKQRHDYPFFRPKANTNTRTQTFLEEDLPQQISAAPTA</sequence>
<organism evidence="2 3">
    <name type="scientific">Legionella nautarum</name>
    <dbReference type="NCBI Taxonomy" id="45070"/>
    <lineage>
        <taxon>Bacteria</taxon>
        <taxon>Pseudomonadati</taxon>
        <taxon>Pseudomonadota</taxon>
        <taxon>Gammaproteobacteria</taxon>
        <taxon>Legionellales</taxon>
        <taxon>Legionellaceae</taxon>
        <taxon>Legionella</taxon>
    </lineage>
</organism>
<dbReference type="OrthoDB" id="5648973at2"/>
<feature type="transmembrane region" description="Helical" evidence="1">
    <location>
        <begin position="215"/>
        <end position="244"/>
    </location>
</feature>
<reference evidence="2 3" key="1">
    <citation type="submission" date="2015-11" db="EMBL/GenBank/DDBJ databases">
        <title>Genomic analysis of 38 Legionella species identifies large and diverse effector repertoires.</title>
        <authorList>
            <person name="Burstein D."/>
            <person name="Amaro F."/>
            <person name="Zusman T."/>
            <person name="Lifshitz Z."/>
            <person name="Cohen O."/>
            <person name="Gilbert J.A."/>
            <person name="Pupko T."/>
            <person name="Shuman H.A."/>
            <person name="Segal G."/>
        </authorList>
    </citation>
    <scope>NUCLEOTIDE SEQUENCE [LARGE SCALE GENOMIC DNA]</scope>
    <source>
        <strain evidence="2 3">ATCC 49506</strain>
    </source>
</reference>
<evidence type="ECO:0000313" key="2">
    <source>
        <dbReference type="EMBL" id="KTD33066.1"/>
    </source>
</evidence>
<comment type="caution">
    <text evidence="2">The sequence shown here is derived from an EMBL/GenBank/DDBJ whole genome shotgun (WGS) entry which is preliminary data.</text>
</comment>
<feature type="transmembrane region" description="Helical" evidence="1">
    <location>
        <begin position="34"/>
        <end position="51"/>
    </location>
</feature>
<dbReference type="Proteomes" id="UP000054725">
    <property type="component" value="Unassembled WGS sequence"/>
</dbReference>
<dbReference type="EMBL" id="LNYO01000024">
    <property type="protein sequence ID" value="KTD33066.1"/>
    <property type="molecule type" value="Genomic_DNA"/>
</dbReference>
<evidence type="ECO:0000256" key="1">
    <source>
        <dbReference type="SAM" id="Phobius"/>
    </source>
</evidence>
<keyword evidence="1" id="KW-1133">Transmembrane helix</keyword>
<protein>
    <submittedName>
        <fullName evidence="2">Putative secreted esterase</fullName>
    </submittedName>
</protein>
<dbReference type="RefSeq" id="WP_058505685.1">
    <property type="nucleotide sequence ID" value="NZ_CAAAIF010000003.1"/>
</dbReference>
<keyword evidence="1" id="KW-0812">Transmembrane</keyword>
<keyword evidence="3" id="KW-1185">Reference proteome</keyword>
<feature type="transmembrane region" description="Helical" evidence="1">
    <location>
        <begin position="280"/>
        <end position="302"/>
    </location>
</feature>
<feature type="transmembrane region" description="Helical" evidence="1">
    <location>
        <begin position="322"/>
        <end position="340"/>
    </location>
</feature>
<feature type="transmembrane region" description="Helical" evidence="1">
    <location>
        <begin position="188"/>
        <end position="209"/>
    </location>
</feature>
<feature type="transmembrane region" description="Helical" evidence="1">
    <location>
        <begin position="9"/>
        <end position="28"/>
    </location>
</feature>
<keyword evidence="1" id="KW-0472">Membrane</keyword>
<name>A0A0W0WL65_9GAMM</name>
<dbReference type="AlphaFoldDB" id="A0A0W0WL65"/>
<gene>
    <name evidence="2" type="ORF">Lnau_2714</name>
</gene>
<proteinExistence type="predicted"/>
<accession>A0A0W0WL65</accession>